<dbReference type="Proteomes" id="UP000450000">
    <property type="component" value="Unassembled WGS sequence"/>
</dbReference>
<dbReference type="AlphaFoldDB" id="A0A6N7L153"/>
<proteinExistence type="predicted"/>
<comment type="caution">
    <text evidence="1">The sequence shown here is derived from an EMBL/GenBank/DDBJ whole genome shotgun (WGS) entry which is preliminary data.</text>
</comment>
<evidence type="ECO:0000313" key="1">
    <source>
        <dbReference type="EMBL" id="MQS17470.1"/>
    </source>
</evidence>
<organism evidence="1 2">
    <name type="scientific">Streptomyces kaniharaensis</name>
    <dbReference type="NCBI Taxonomy" id="212423"/>
    <lineage>
        <taxon>Bacteria</taxon>
        <taxon>Bacillati</taxon>
        <taxon>Actinomycetota</taxon>
        <taxon>Actinomycetes</taxon>
        <taxon>Kitasatosporales</taxon>
        <taxon>Streptomycetaceae</taxon>
        <taxon>Streptomyces</taxon>
    </lineage>
</organism>
<dbReference type="RefSeq" id="WP_153470456.1">
    <property type="nucleotide sequence ID" value="NZ_WBOF01000005.1"/>
</dbReference>
<evidence type="ECO:0000313" key="2">
    <source>
        <dbReference type="Proteomes" id="UP000450000"/>
    </source>
</evidence>
<reference evidence="1 2" key="1">
    <citation type="submission" date="2019-09" db="EMBL/GenBank/DDBJ databases">
        <title>Genome Sequences of Streptomyces kaniharaensis ATCC 21070.</title>
        <authorList>
            <person name="Zhu W."/>
            <person name="De Crecy-Lagard V."/>
            <person name="Richards N.G."/>
        </authorList>
    </citation>
    <scope>NUCLEOTIDE SEQUENCE [LARGE SCALE GENOMIC DNA]</scope>
    <source>
        <strain evidence="1 2">SF-557</strain>
    </source>
</reference>
<name>A0A6N7L153_9ACTN</name>
<accession>A0A6N7L153</accession>
<dbReference type="EMBL" id="WBOF01000005">
    <property type="protein sequence ID" value="MQS17470.1"/>
    <property type="molecule type" value="Genomic_DNA"/>
</dbReference>
<protein>
    <submittedName>
        <fullName evidence="1">Uncharacterized protein</fullName>
    </submittedName>
</protein>
<sequence>MTHHLILSLEIPKADGPAQVSELCHTCAEGAAKSVCPLAPRAELLAAFAEVQIRLNRGYYYDGWKADKAESGRLFIALWRKDVQELPWLAEHPDIEPMWTEWLMDEVAELRG</sequence>
<keyword evidence="2" id="KW-1185">Reference proteome</keyword>
<gene>
    <name evidence="1" type="ORF">F7Q99_36125</name>
</gene>